<dbReference type="PANTHER" id="PTHR47435:SF4">
    <property type="entry name" value="KELCH REPEAT PROTEIN (AFU_ORTHOLOGUE AFUA_5G12780)"/>
    <property type="match status" value="1"/>
</dbReference>
<dbReference type="SUPFAM" id="SSF117281">
    <property type="entry name" value="Kelch motif"/>
    <property type="match status" value="1"/>
</dbReference>
<keyword evidence="2" id="KW-0408">Iron</keyword>
<sequence length="409" mass="46477">MGSEASSIDADEGYQKSKISSLPVCYEQIQRMKYNDQGFQCDNFIDKDKTKFSLERHPKVNTDEQKNELIRMPYNGIWSIKGTKGFKPSPRVGNCYVYDPIENAIFIAYGQTEEKEMLNDSWILHLDTFEWECISFNMLSPRSGASAVIIDRNVYIFGGHDEAGKNFADLHYVDLNTRTVNKLDFIPNHPSERSNSTMFTTKESLFVWSGYNGSTLTDMYEFNIYDKKWSKCANPGIEGRRIGLFASSVDKKVQYALSSESNGSEVIKFDLESKKIIIIPCAGHKPHGTLNYASMAIQNNFLFVVGGKYSVGYTYLYALNLDSHLWHKLYVIPDGRTVSKDDGSIDKSGLFQLPRINGQTMIYSPKDMSLYAIFGNNYLVPCPAQKIELGQAIAILNHREDMKNMLLMH</sequence>
<evidence type="ECO:0000313" key="3">
    <source>
        <dbReference type="EMBL" id="KAK8889398.1"/>
    </source>
</evidence>
<comment type="caution">
    <text evidence="3">The sequence shown here is derived from an EMBL/GenBank/DDBJ whole genome shotgun (WGS) entry which is preliminary data.</text>
</comment>
<keyword evidence="4" id="KW-1185">Reference proteome</keyword>
<organism evidence="3 4">
    <name type="scientific">Tritrichomonas musculus</name>
    <dbReference type="NCBI Taxonomy" id="1915356"/>
    <lineage>
        <taxon>Eukaryota</taxon>
        <taxon>Metamonada</taxon>
        <taxon>Parabasalia</taxon>
        <taxon>Tritrichomonadida</taxon>
        <taxon>Tritrichomonadidae</taxon>
        <taxon>Tritrichomonas</taxon>
    </lineage>
</organism>
<reference evidence="3 4" key="1">
    <citation type="submission" date="2024-04" db="EMBL/GenBank/DDBJ databases">
        <title>Tritrichomonas musculus Genome.</title>
        <authorList>
            <person name="Alves-Ferreira E."/>
            <person name="Grigg M."/>
            <person name="Lorenzi H."/>
            <person name="Galac M."/>
        </authorList>
    </citation>
    <scope>NUCLEOTIDE SEQUENCE [LARGE SCALE GENOMIC DNA]</scope>
    <source>
        <strain evidence="3 4">EAF2021</strain>
    </source>
</reference>
<evidence type="ECO:0000313" key="4">
    <source>
        <dbReference type="Proteomes" id="UP001470230"/>
    </source>
</evidence>
<evidence type="ECO:0008006" key="5">
    <source>
        <dbReference type="Google" id="ProtNLM"/>
    </source>
</evidence>
<dbReference type="InterPro" id="IPR015915">
    <property type="entry name" value="Kelch-typ_b-propeller"/>
</dbReference>
<dbReference type="EMBL" id="JAPFFF010000005">
    <property type="protein sequence ID" value="KAK8889398.1"/>
    <property type="molecule type" value="Genomic_DNA"/>
</dbReference>
<proteinExistence type="predicted"/>
<evidence type="ECO:0000256" key="2">
    <source>
        <dbReference type="ARBA" id="ARBA00023004"/>
    </source>
</evidence>
<keyword evidence="1" id="KW-0677">Repeat</keyword>
<name>A0ABR2KEY2_9EUKA</name>
<dbReference type="PANTHER" id="PTHR47435">
    <property type="entry name" value="KELCH REPEAT PROTEIN (AFU_ORTHOLOGUE AFUA_5G12780)"/>
    <property type="match status" value="1"/>
</dbReference>
<evidence type="ECO:0000256" key="1">
    <source>
        <dbReference type="ARBA" id="ARBA00022737"/>
    </source>
</evidence>
<dbReference type="Pfam" id="PF24681">
    <property type="entry name" value="Kelch_KLHDC2_KLHL20_DRC7"/>
    <property type="match status" value="1"/>
</dbReference>
<gene>
    <name evidence="3" type="ORF">M9Y10_034144</name>
</gene>
<accession>A0ABR2KEY2</accession>
<protein>
    <recommendedName>
        <fullName evidence="5">Kelch motif family protein</fullName>
    </recommendedName>
</protein>
<dbReference type="Proteomes" id="UP001470230">
    <property type="component" value="Unassembled WGS sequence"/>
</dbReference>
<dbReference type="Gene3D" id="2.120.10.80">
    <property type="entry name" value="Kelch-type beta propeller"/>
    <property type="match status" value="1"/>
</dbReference>